<evidence type="ECO:0000259" key="6">
    <source>
        <dbReference type="PROSITE" id="PS50011"/>
    </source>
</evidence>
<dbReference type="EMBL" id="WIXP02000010">
    <property type="protein sequence ID" value="KAF6204023.1"/>
    <property type="molecule type" value="Genomic_DNA"/>
</dbReference>
<dbReference type="InterPro" id="IPR011009">
    <property type="entry name" value="Kinase-like_dom_sf"/>
</dbReference>
<feature type="region of interest" description="Disordered" evidence="5">
    <location>
        <begin position="563"/>
        <end position="680"/>
    </location>
</feature>
<feature type="compositionally biased region" description="Basic residues" evidence="5">
    <location>
        <begin position="658"/>
        <end position="680"/>
    </location>
</feature>
<comment type="caution">
    <text evidence="7">The sequence shown here is derived from an EMBL/GenBank/DDBJ whole genome shotgun (WGS) entry which is preliminary data.</text>
</comment>
<feature type="compositionally biased region" description="Polar residues" evidence="5">
    <location>
        <begin position="603"/>
        <end position="624"/>
    </location>
</feature>
<keyword evidence="8" id="KW-1185">Reference proteome</keyword>
<dbReference type="InterPro" id="IPR011989">
    <property type="entry name" value="ARM-like"/>
</dbReference>
<dbReference type="GO" id="GO:0005524">
    <property type="term" value="F:ATP binding"/>
    <property type="evidence" value="ECO:0007669"/>
    <property type="project" value="InterPro"/>
</dbReference>
<dbReference type="SUPFAM" id="SSF56112">
    <property type="entry name" value="Protein kinase-like (PK-like)"/>
    <property type="match status" value="1"/>
</dbReference>
<dbReference type="Gene3D" id="1.10.510.10">
    <property type="entry name" value="Transferase(Phosphotransferase) domain 1"/>
    <property type="match status" value="1"/>
</dbReference>
<evidence type="ECO:0000256" key="5">
    <source>
        <dbReference type="SAM" id="MobiDB-lite"/>
    </source>
</evidence>
<proteinExistence type="inferred from homology"/>
<gene>
    <name evidence="7" type="ORF">GE061_002362</name>
</gene>
<evidence type="ECO:0000256" key="2">
    <source>
        <dbReference type="ARBA" id="ARBA00040972"/>
    </source>
</evidence>
<dbReference type="GO" id="GO:0004672">
    <property type="term" value="F:protein kinase activity"/>
    <property type="evidence" value="ECO:0007669"/>
    <property type="project" value="InterPro"/>
</dbReference>
<feature type="compositionally biased region" description="Basic and acidic residues" evidence="5">
    <location>
        <begin position="563"/>
        <end position="579"/>
    </location>
</feature>
<dbReference type="InterPro" id="IPR051177">
    <property type="entry name" value="CIK-Related_Protein"/>
</dbReference>
<dbReference type="PANTHER" id="PTHR12984:SF3">
    <property type="entry name" value="N-TERMINAL KINASE-LIKE PROTEIN"/>
    <property type="match status" value="1"/>
</dbReference>
<dbReference type="SMART" id="SM00220">
    <property type="entry name" value="S_TKc"/>
    <property type="match status" value="1"/>
</dbReference>
<dbReference type="PANTHER" id="PTHR12984">
    <property type="entry name" value="SCY1-RELATED S/T PROTEIN KINASE-LIKE"/>
    <property type="match status" value="1"/>
</dbReference>
<evidence type="ECO:0000256" key="1">
    <source>
        <dbReference type="ARBA" id="ARBA00038349"/>
    </source>
</evidence>
<reference evidence="7" key="1">
    <citation type="journal article" date="2021" name="Mol. Ecol. Resour.">
        <title>Apolygus lucorum genome provides insights into omnivorousness and mesophyll feeding.</title>
        <authorList>
            <person name="Liu Y."/>
            <person name="Liu H."/>
            <person name="Wang H."/>
            <person name="Huang T."/>
            <person name="Liu B."/>
            <person name="Yang B."/>
            <person name="Yin L."/>
            <person name="Li B."/>
            <person name="Zhang Y."/>
            <person name="Zhang S."/>
            <person name="Jiang F."/>
            <person name="Zhang X."/>
            <person name="Ren Y."/>
            <person name="Wang B."/>
            <person name="Wang S."/>
            <person name="Lu Y."/>
            <person name="Wu K."/>
            <person name="Fan W."/>
            <person name="Wang G."/>
        </authorList>
    </citation>
    <scope>NUCLEOTIDE SEQUENCE</scope>
    <source>
        <strain evidence="7">12Hb</strain>
    </source>
</reference>
<accession>A0A6A4IZ51</accession>
<feature type="compositionally biased region" description="Basic and acidic residues" evidence="5">
    <location>
        <begin position="587"/>
        <end position="602"/>
    </location>
</feature>
<organism evidence="7 8">
    <name type="scientific">Apolygus lucorum</name>
    <name type="common">Small green plant bug</name>
    <name type="synonym">Lygocoris lucorum</name>
    <dbReference type="NCBI Taxonomy" id="248454"/>
    <lineage>
        <taxon>Eukaryota</taxon>
        <taxon>Metazoa</taxon>
        <taxon>Ecdysozoa</taxon>
        <taxon>Arthropoda</taxon>
        <taxon>Hexapoda</taxon>
        <taxon>Insecta</taxon>
        <taxon>Pterygota</taxon>
        <taxon>Neoptera</taxon>
        <taxon>Paraneoptera</taxon>
        <taxon>Hemiptera</taxon>
        <taxon>Heteroptera</taxon>
        <taxon>Panheteroptera</taxon>
        <taxon>Cimicomorpha</taxon>
        <taxon>Miridae</taxon>
        <taxon>Mirini</taxon>
        <taxon>Apolygus</taxon>
    </lineage>
</organism>
<evidence type="ECO:0000256" key="4">
    <source>
        <dbReference type="ARBA" id="ARBA00056114"/>
    </source>
</evidence>
<dbReference type="Pfam" id="PF00069">
    <property type="entry name" value="Pkinase"/>
    <property type="match status" value="1"/>
</dbReference>
<protein>
    <recommendedName>
        <fullName evidence="2">N-terminal kinase-like protein</fullName>
    </recommendedName>
    <alternativeName>
        <fullName evidence="3">SCY1-like protein 1</fullName>
    </alternativeName>
</protein>
<comment type="similarity">
    <text evidence="1">Belongs to the protein kinase superfamily.</text>
</comment>
<dbReference type="InterPro" id="IPR016024">
    <property type="entry name" value="ARM-type_fold"/>
</dbReference>
<evidence type="ECO:0000313" key="7">
    <source>
        <dbReference type="EMBL" id="KAF6204023.1"/>
    </source>
</evidence>
<evidence type="ECO:0000256" key="3">
    <source>
        <dbReference type="ARBA" id="ARBA00042347"/>
    </source>
</evidence>
<name>A0A6A4IZ51_APOLU</name>
<dbReference type="InterPro" id="IPR000719">
    <property type="entry name" value="Prot_kinase_dom"/>
</dbReference>
<comment type="function">
    <text evidence="4">Regulates COPI-mediated retrograde protein traffic at the interface between the Golgi apparatus and the endoplasmic reticulum. Involved in the maintenance of the Golgi apparatus morphology.</text>
</comment>
<sequence length="680" mass="78222">MWNILFNREQNNDFQYNYITEYSRKIEFSTFTLHDALSKNKYTPVSVFRYEKNRELMSYDYAARHLQRLKTLRHPNILTFVDSYEDENYVLIVTERVIPLFEYLENEEDGRTRSEFIRWGLMNITKALDFCHREGKFYHNNVGHNAVFVNDAGEWKLGEFGFASESNSSRSGSRAEQALNLTIVDPRKSLKPWAADVAGLAVLIAEVYNRSTLTERPLQNSQMVPEGLREVLSLILESEETPSARELLTQGRQNGSFFQNDFIDRILFLEAFHTKTPLEKANFFKDFQKCIGQVPEHVAKFKIYPLLVMAYDYGCEGTHLLPTLLEFYKKRSQYGVNLAEFIVKLFKSSSRATRKMLLDHTEQYINKIPQGIINDEIFPLFAAGFRDGSAAIRKETIKSVQHYVTKLHKNRINRELLPLLAGCLVEETEGEIRRISVETIGNLAAHIDPNTRKNVLLAVLTKAMKDTDAATRGTAVKYLLQTQEFFTPEDMSRKILPALCGLVLDREQNVRSNVFFVMRELLGKLEDIEFPAEAGEEAPSPSQKTWTEWAIAALPTTFSSIFKEDAPQKDERNMIEKKNTVSAENNQTKDIEYKKRETDERQIQVNSVGEGVRNNSNVGTSVNKNCEDQSGRVADKMENEGKQEKEDDNQGQGGNFSRRARRGPKRLATRINHKERRPIE</sequence>
<dbReference type="Gene3D" id="1.25.10.10">
    <property type="entry name" value="Leucine-rich Repeat Variant"/>
    <property type="match status" value="1"/>
</dbReference>
<dbReference type="Proteomes" id="UP000466442">
    <property type="component" value="Unassembled WGS sequence"/>
</dbReference>
<feature type="compositionally biased region" description="Basic and acidic residues" evidence="5">
    <location>
        <begin position="625"/>
        <end position="645"/>
    </location>
</feature>
<dbReference type="AlphaFoldDB" id="A0A6A4IZ51"/>
<dbReference type="PROSITE" id="PS50011">
    <property type="entry name" value="PROTEIN_KINASE_DOM"/>
    <property type="match status" value="1"/>
</dbReference>
<evidence type="ECO:0000313" key="8">
    <source>
        <dbReference type="Proteomes" id="UP000466442"/>
    </source>
</evidence>
<dbReference type="OrthoDB" id="447103at2759"/>
<dbReference type="Gene3D" id="3.30.200.20">
    <property type="entry name" value="Phosphorylase Kinase, domain 1"/>
    <property type="match status" value="1"/>
</dbReference>
<feature type="domain" description="Protein kinase" evidence="6">
    <location>
        <begin position="16"/>
        <end position="284"/>
    </location>
</feature>
<dbReference type="SUPFAM" id="SSF48371">
    <property type="entry name" value="ARM repeat"/>
    <property type="match status" value="1"/>
</dbReference>